<evidence type="ECO:0008006" key="3">
    <source>
        <dbReference type="Google" id="ProtNLM"/>
    </source>
</evidence>
<dbReference type="RefSeq" id="WP_117230613.1">
    <property type="nucleotide sequence ID" value="NZ_CP061725.1"/>
</dbReference>
<comment type="caution">
    <text evidence="1">The sequence shown here is derived from an EMBL/GenBank/DDBJ whole genome shotgun (WGS) entry which is preliminary data.</text>
</comment>
<dbReference type="SUPFAM" id="SSF51905">
    <property type="entry name" value="FAD/NAD(P)-binding domain"/>
    <property type="match status" value="1"/>
</dbReference>
<organism evidence="1 2">
    <name type="scientific">Micromonospora craniellae</name>
    <dbReference type="NCBI Taxonomy" id="2294034"/>
    <lineage>
        <taxon>Bacteria</taxon>
        <taxon>Bacillati</taxon>
        <taxon>Actinomycetota</taxon>
        <taxon>Actinomycetes</taxon>
        <taxon>Micromonosporales</taxon>
        <taxon>Micromonosporaceae</taxon>
        <taxon>Micromonospora</taxon>
    </lineage>
</organism>
<dbReference type="InterPro" id="IPR036188">
    <property type="entry name" value="FAD/NAD-bd_sf"/>
</dbReference>
<proteinExistence type="predicted"/>
<accession>A0A372FSK5</accession>
<dbReference type="EMBL" id="QVFU01000045">
    <property type="protein sequence ID" value="RFS43767.1"/>
    <property type="molecule type" value="Genomic_DNA"/>
</dbReference>
<keyword evidence="2" id="KW-1185">Reference proteome</keyword>
<sequence>MTNAGSPTPADTRRDFDLIVVGAGVAGLSAAFYWLTEVDRDARVLIVEEGAQIGGPAIQHTFDVDGRSLVSPGGAQELTFPSAFAPAVTSALSTLGVEIDRFYSDTVSTHYTDQGAEGHGYAFAASVWGRSHLVAHGRSAVADFADAPIAPRAKAEVAALVSEPTDWLHGRTDDEKLAELRGRSCDGVLRDFASLDDDTHRFLRYSTSAQSGMTFDQHPALDAALIGYLGLDGIGVRPAGDPWAGLTRTGTRFFPHMDPPIFRFPDGNATIARAIAHHLIPDLFDAATVDDRLTAVMSVDALDRPDNQVRIRLNSMATVLRHDGADSVLVTVDGSGGATRTYRARAAIVAAPARAATRLVPELGQDQQATAACLGRYPIVSASIAFRNWRAWQSLGISRISWPGHPTWQIAGLEFPVTIGAVTPSPSPDDPTTATALGALTEAGTDPATGAAAGRRRLLTATARHEISAELRGLLAEALAPGGLVADRDIAAVRVEMWPQGYARYSTSRDRPGDGSAATEAKSRLAAGVGRIAVAGVDVIDHPFLDGAMESAHLAVTHLANGGAGR</sequence>
<evidence type="ECO:0000313" key="2">
    <source>
        <dbReference type="Proteomes" id="UP000262621"/>
    </source>
</evidence>
<reference evidence="1 2" key="1">
    <citation type="submission" date="2018-08" db="EMBL/GenBank/DDBJ databases">
        <title>Verrucosispora craniellae sp. nov., isolated from a marine sponge in the South China Sea.</title>
        <authorList>
            <person name="Li L."/>
            <person name="Lin H.W."/>
        </authorList>
    </citation>
    <scope>NUCLEOTIDE SEQUENCE [LARGE SCALE GENOMIC DNA]</scope>
    <source>
        <strain evidence="1 2">LHW63014</strain>
    </source>
</reference>
<gene>
    <name evidence="1" type="ORF">D0Q02_25870</name>
</gene>
<name>A0A372FSK5_9ACTN</name>
<protein>
    <recommendedName>
        <fullName evidence="3">FAD-dependent oxidoreductase</fullName>
    </recommendedName>
</protein>
<dbReference type="Proteomes" id="UP000262621">
    <property type="component" value="Unassembled WGS sequence"/>
</dbReference>
<dbReference type="Gene3D" id="3.50.50.60">
    <property type="entry name" value="FAD/NAD(P)-binding domain"/>
    <property type="match status" value="2"/>
</dbReference>
<dbReference type="AlphaFoldDB" id="A0A372FSK5"/>
<dbReference type="OrthoDB" id="20837at2"/>
<dbReference type="Pfam" id="PF13450">
    <property type="entry name" value="NAD_binding_8"/>
    <property type="match status" value="1"/>
</dbReference>
<evidence type="ECO:0000313" key="1">
    <source>
        <dbReference type="EMBL" id="RFS43767.1"/>
    </source>
</evidence>